<sequence length="110" mass="12105">MSASNPFNDREKGFEAKYKLDEEQAFRAHAKGNKLFGLWAAEQLDLSGPEADMYAKTVVEADFDRPGDDDVIEKVMDDLRAKGIQTTAEKLVAELATKRAEAAALIAAEK</sequence>
<dbReference type="Proteomes" id="UP001597295">
    <property type="component" value="Unassembled WGS sequence"/>
</dbReference>
<keyword evidence="2" id="KW-1185">Reference proteome</keyword>
<evidence type="ECO:0000313" key="2">
    <source>
        <dbReference type="Proteomes" id="UP001597295"/>
    </source>
</evidence>
<gene>
    <name evidence="1" type="ORF">ACFSM5_16340</name>
</gene>
<reference evidence="2" key="1">
    <citation type="journal article" date="2019" name="Int. J. Syst. Evol. Microbiol.">
        <title>The Global Catalogue of Microorganisms (GCM) 10K type strain sequencing project: providing services to taxonomists for standard genome sequencing and annotation.</title>
        <authorList>
            <consortium name="The Broad Institute Genomics Platform"/>
            <consortium name="The Broad Institute Genome Sequencing Center for Infectious Disease"/>
            <person name="Wu L."/>
            <person name="Ma J."/>
        </authorList>
    </citation>
    <scope>NUCLEOTIDE SEQUENCE [LARGE SCALE GENOMIC DNA]</scope>
    <source>
        <strain evidence="2">CGMCC 1.19062</strain>
    </source>
</reference>
<dbReference type="EMBL" id="JBHUIP010000013">
    <property type="protein sequence ID" value="MFD2264475.1"/>
    <property type="molecule type" value="Genomic_DNA"/>
</dbReference>
<dbReference type="Gene3D" id="1.10.790.20">
    <property type="entry name" value="Domain of unknown function DUF1476"/>
    <property type="match status" value="1"/>
</dbReference>
<accession>A0ABW5DZ35</accession>
<proteinExistence type="predicted"/>
<dbReference type="RefSeq" id="WP_379877561.1">
    <property type="nucleotide sequence ID" value="NZ_JBHUIP010000013.1"/>
</dbReference>
<name>A0ABW5DZ35_9PROT</name>
<dbReference type="PIRSF" id="PIRSF031780">
    <property type="entry name" value="UCP031780"/>
    <property type="match status" value="1"/>
</dbReference>
<organism evidence="1 2">
    <name type="scientific">Lacibacterium aquatile</name>
    <dbReference type="NCBI Taxonomy" id="1168082"/>
    <lineage>
        <taxon>Bacteria</taxon>
        <taxon>Pseudomonadati</taxon>
        <taxon>Pseudomonadota</taxon>
        <taxon>Alphaproteobacteria</taxon>
        <taxon>Rhodospirillales</taxon>
        <taxon>Rhodospirillaceae</taxon>
    </lineage>
</organism>
<dbReference type="InterPro" id="IPR038293">
    <property type="entry name" value="ATPase_inh_sub_z_sf"/>
</dbReference>
<dbReference type="Pfam" id="PF07345">
    <property type="entry name" value="ATPaseInh_sub_z"/>
    <property type="match status" value="1"/>
</dbReference>
<comment type="caution">
    <text evidence="1">The sequence shown here is derived from an EMBL/GenBank/DDBJ whole genome shotgun (WGS) entry which is preliminary data.</text>
</comment>
<protein>
    <submittedName>
        <fullName evidence="1">DUF1476 domain-containing protein</fullName>
    </submittedName>
</protein>
<dbReference type="InterPro" id="IPR009945">
    <property type="entry name" value="ATPase_inh_sub_z"/>
</dbReference>
<evidence type="ECO:0000313" key="1">
    <source>
        <dbReference type="EMBL" id="MFD2264475.1"/>
    </source>
</evidence>